<comment type="caution">
    <text evidence="4">The sequence shown here is derived from an EMBL/GenBank/DDBJ whole genome shotgun (WGS) entry which is preliminary data.</text>
</comment>
<organism evidence="4 7">
    <name type="scientific">Didymodactylos carnosus</name>
    <dbReference type="NCBI Taxonomy" id="1234261"/>
    <lineage>
        <taxon>Eukaryota</taxon>
        <taxon>Metazoa</taxon>
        <taxon>Spiralia</taxon>
        <taxon>Gnathifera</taxon>
        <taxon>Rotifera</taxon>
        <taxon>Eurotatoria</taxon>
        <taxon>Bdelloidea</taxon>
        <taxon>Philodinida</taxon>
        <taxon>Philodinidae</taxon>
        <taxon>Didymodactylos</taxon>
    </lineage>
</organism>
<keyword evidence="7" id="KW-1185">Reference proteome</keyword>
<evidence type="ECO:0000313" key="6">
    <source>
        <dbReference type="EMBL" id="CAF4051237.1"/>
    </source>
</evidence>
<dbReference type="GO" id="GO:0008745">
    <property type="term" value="F:N-acetylmuramoyl-L-alanine amidase activity"/>
    <property type="evidence" value="ECO:0007669"/>
    <property type="project" value="InterPro"/>
</dbReference>
<reference evidence="4" key="1">
    <citation type="submission" date="2021-02" db="EMBL/GenBank/DDBJ databases">
        <authorList>
            <person name="Nowell W R."/>
        </authorList>
    </citation>
    <scope>NUCLEOTIDE SEQUENCE</scope>
</reference>
<sequence length="157" mass="18210">MDSSWNARPYITGTNLTTFPVKHIVIRQLRDFNSSIHQSNYIKTTTDLQDGQMDERRWADIGYSFFICGDNNDAQQVYRGRGWKYVGAHCLGYNFKSLGIGIIRNYTNIKCLNAFKSLIQCGITQNDIVKNFTLVGDLESIDIYEYYLKYFKNNTDL</sequence>
<dbReference type="InterPro" id="IPR006619">
    <property type="entry name" value="PGRP_domain_met/bac"/>
</dbReference>
<accession>A0A815B6R6</accession>
<dbReference type="SMART" id="SM00701">
    <property type="entry name" value="PGRP"/>
    <property type="match status" value="1"/>
</dbReference>
<evidence type="ECO:0000313" key="3">
    <source>
        <dbReference type="EMBL" id="CAF0739786.1"/>
    </source>
</evidence>
<dbReference type="AlphaFoldDB" id="A0A815B6R6"/>
<comment type="similarity">
    <text evidence="1">Belongs to the N-acetylmuramoyl-L-alanine amidase 2 family.</text>
</comment>
<dbReference type="EMBL" id="CAJNOK010000249">
    <property type="protein sequence ID" value="CAF0739786.1"/>
    <property type="molecule type" value="Genomic_DNA"/>
</dbReference>
<dbReference type="EMBL" id="CAJNOQ010011036">
    <property type="protein sequence ID" value="CAF1267077.1"/>
    <property type="molecule type" value="Genomic_DNA"/>
</dbReference>
<evidence type="ECO:0000256" key="1">
    <source>
        <dbReference type="ARBA" id="ARBA00007553"/>
    </source>
</evidence>
<dbReference type="Proteomes" id="UP000682733">
    <property type="component" value="Unassembled WGS sequence"/>
</dbReference>
<dbReference type="GO" id="GO:0009253">
    <property type="term" value="P:peptidoglycan catabolic process"/>
    <property type="evidence" value="ECO:0007669"/>
    <property type="project" value="InterPro"/>
</dbReference>
<dbReference type="InterPro" id="IPR002502">
    <property type="entry name" value="Amidase_domain"/>
</dbReference>
<evidence type="ECO:0000313" key="4">
    <source>
        <dbReference type="EMBL" id="CAF1267077.1"/>
    </source>
</evidence>
<evidence type="ECO:0000313" key="5">
    <source>
        <dbReference type="EMBL" id="CAF3517012.1"/>
    </source>
</evidence>
<dbReference type="Proteomes" id="UP000681722">
    <property type="component" value="Unassembled WGS sequence"/>
</dbReference>
<dbReference type="Proteomes" id="UP000663829">
    <property type="component" value="Unassembled WGS sequence"/>
</dbReference>
<name>A0A815B6R6_9BILA</name>
<evidence type="ECO:0000313" key="7">
    <source>
        <dbReference type="Proteomes" id="UP000663829"/>
    </source>
</evidence>
<dbReference type="EMBL" id="CAJOBA010000249">
    <property type="protein sequence ID" value="CAF3517012.1"/>
    <property type="molecule type" value="Genomic_DNA"/>
</dbReference>
<dbReference type="GO" id="GO:0008270">
    <property type="term" value="F:zinc ion binding"/>
    <property type="evidence" value="ECO:0007669"/>
    <property type="project" value="InterPro"/>
</dbReference>
<dbReference type="PANTHER" id="PTHR11022">
    <property type="entry name" value="PEPTIDOGLYCAN RECOGNITION PROTEIN"/>
    <property type="match status" value="1"/>
</dbReference>
<proteinExistence type="inferred from homology"/>
<dbReference type="PANTHER" id="PTHR11022:SF41">
    <property type="entry name" value="PEPTIDOGLYCAN-RECOGNITION PROTEIN LC-RELATED"/>
    <property type="match status" value="1"/>
</dbReference>
<dbReference type="InterPro" id="IPR036505">
    <property type="entry name" value="Amidase/PGRP_sf"/>
</dbReference>
<feature type="domain" description="Peptidoglycan recognition protein family" evidence="2">
    <location>
        <begin position="3"/>
        <end position="139"/>
    </location>
</feature>
<dbReference type="CDD" id="cd06583">
    <property type="entry name" value="PGRP"/>
    <property type="match status" value="1"/>
</dbReference>
<dbReference type="Gene3D" id="3.40.80.10">
    <property type="entry name" value="Peptidoglycan recognition protein-like"/>
    <property type="match status" value="1"/>
</dbReference>
<protein>
    <recommendedName>
        <fullName evidence="2">Peptidoglycan recognition protein family domain-containing protein</fullName>
    </recommendedName>
</protein>
<evidence type="ECO:0000259" key="2">
    <source>
        <dbReference type="SMART" id="SM00701"/>
    </source>
</evidence>
<dbReference type="InterPro" id="IPR015510">
    <property type="entry name" value="PGRP"/>
</dbReference>
<gene>
    <name evidence="4" type="ORF">GPM918_LOCUS26893</name>
    <name evidence="3" type="ORF">OVA965_LOCUS1367</name>
    <name evidence="6" type="ORF">SRO942_LOCUS27123</name>
    <name evidence="5" type="ORF">TMI583_LOCUS1368</name>
</gene>
<dbReference type="EMBL" id="CAJOBC010021484">
    <property type="protein sequence ID" value="CAF4051237.1"/>
    <property type="molecule type" value="Genomic_DNA"/>
</dbReference>
<dbReference type="SUPFAM" id="SSF55846">
    <property type="entry name" value="N-acetylmuramoyl-L-alanine amidase-like"/>
    <property type="match status" value="1"/>
</dbReference>
<dbReference type="OrthoDB" id="10001926at2759"/>
<dbReference type="Proteomes" id="UP000677228">
    <property type="component" value="Unassembled WGS sequence"/>
</dbReference>